<dbReference type="PANTHER" id="PTHR46060:SF2">
    <property type="entry name" value="HISTONE-LYSINE N-METHYLTRANSFERASE SETMAR"/>
    <property type="match status" value="1"/>
</dbReference>
<evidence type="ECO:0000313" key="3">
    <source>
        <dbReference type="Proteomes" id="UP000499080"/>
    </source>
</evidence>
<dbReference type="Proteomes" id="UP000499080">
    <property type="component" value="Unassembled WGS sequence"/>
</dbReference>
<dbReference type="PANTHER" id="PTHR46060">
    <property type="entry name" value="MARINER MOS1 TRANSPOSASE-LIKE PROTEIN"/>
    <property type="match status" value="1"/>
</dbReference>
<dbReference type="GO" id="GO:0003690">
    <property type="term" value="F:double-stranded DNA binding"/>
    <property type="evidence" value="ECO:0007669"/>
    <property type="project" value="TreeGrafter"/>
</dbReference>
<dbReference type="GO" id="GO:0000729">
    <property type="term" value="P:DNA double-strand break processing"/>
    <property type="evidence" value="ECO:0007669"/>
    <property type="project" value="TreeGrafter"/>
</dbReference>
<dbReference type="Gene3D" id="3.30.420.10">
    <property type="entry name" value="Ribonuclease H-like superfamily/Ribonuclease H"/>
    <property type="match status" value="1"/>
</dbReference>
<dbReference type="AlphaFoldDB" id="A0A4Y2BGR2"/>
<dbReference type="GO" id="GO:0044774">
    <property type="term" value="P:mitotic DNA integrity checkpoint signaling"/>
    <property type="evidence" value="ECO:0007669"/>
    <property type="project" value="TreeGrafter"/>
</dbReference>
<feature type="chain" id="PRO_5021391889" evidence="1">
    <location>
        <begin position="23"/>
        <end position="167"/>
    </location>
</feature>
<dbReference type="GO" id="GO:0003697">
    <property type="term" value="F:single-stranded DNA binding"/>
    <property type="evidence" value="ECO:0007669"/>
    <property type="project" value="TreeGrafter"/>
</dbReference>
<keyword evidence="2" id="KW-0808">Transferase</keyword>
<dbReference type="InterPro" id="IPR052709">
    <property type="entry name" value="Transposase-MT_Hybrid"/>
</dbReference>
<dbReference type="GO" id="GO:0032259">
    <property type="term" value="P:methylation"/>
    <property type="evidence" value="ECO:0007669"/>
    <property type="project" value="UniProtKB-KW"/>
</dbReference>
<reference evidence="2 3" key="1">
    <citation type="journal article" date="2019" name="Sci. Rep.">
        <title>Orb-weaving spider Araneus ventricosus genome elucidates the spidroin gene catalogue.</title>
        <authorList>
            <person name="Kono N."/>
            <person name="Nakamura H."/>
            <person name="Ohtoshi R."/>
            <person name="Moran D.A.P."/>
            <person name="Shinohara A."/>
            <person name="Yoshida Y."/>
            <person name="Fujiwara M."/>
            <person name="Mori M."/>
            <person name="Tomita M."/>
            <person name="Arakawa K."/>
        </authorList>
    </citation>
    <scope>NUCLEOTIDE SEQUENCE [LARGE SCALE GENOMIC DNA]</scope>
</reference>
<dbReference type="GO" id="GO:0000793">
    <property type="term" value="C:condensed chromosome"/>
    <property type="evidence" value="ECO:0007669"/>
    <property type="project" value="TreeGrafter"/>
</dbReference>
<dbReference type="GO" id="GO:0046975">
    <property type="term" value="F:histone H3K36 methyltransferase activity"/>
    <property type="evidence" value="ECO:0007669"/>
    <property type="project" value="TreeGrafter"/>
</dbReference>
<evidence type="ECO:0000256" key="1">
    <source>
        <dbReference type="SAM" id="SignalP"/>
    </source>
</evidence>
<dbReference type="GO" id="GO:0044547">
    <property type="term" value="F:DNA topoisomerase binding"/>
    <property type="evidence" value="ECO:0007669"/>
    <property type="project" value="TreeGrafter"/>
</dbReference>
<dbReference type="GO" id="GO:0005634">
    <property type="term" value="C:nucleus"/>
    <property type="evidence" value="ECO:0007669"/>
    <property type="project" value="TreeGrafter"/>
</dbReference>
<evidence type="ECO:0000313" key="2">
    <source>
        <dbReference type="EMBL" id="GBL90749.1"/>
    </source>
</evidence>
<dbReference type="GO" id="GO:0031297">
    <property type="term" value="P:replication fork processing"/>
    <property type="evidence" value="ECO:0007669"/>
    <property type="project" value="TreeGrafter"/>
</dbReference>
<keyword evidence="2" id="KW-0489">Methyltransferase</keyword>
<keyword evidence="3" id="KW-1185">Reference proteome</keyword>
<dbReference type="GO" id="GO:0015074">
    <property type="term" value="P:DNA integration"/>
    <property type="evidence" value="ECO:0007669"/>
    <property type="project" value="TreeGrafter"/>
</dbReference>
<dbReference type="GO" id="GO:0035861">
    <property type="term" value="C:site of double-strand break"/>
    <property type="evidence" value="ECO:0007669"/>
    <property type="project" value="TreeGrafter"/>
</dbReference>
<dbReference type="GO" id="GO:0042800">
    <property type="term" value="F:histone H3K4 methyltransferase activity"/>
    <property type="evidence" value="ECO:0007669"/>
    <property type="project" value="TreeGrafter"/>
</dbReference>
<dbReference type="InterPro" id="IPR036397">
    <property type="entry name" value="RNaseH_sf"/>
</dbReference>
<proteinExistence type="predicted"/>
<dbReference type="EMBL" id="BGPR01000074">
    <property type="protein sequence ID" value="GBL90749.1"/>
    <property type="molecule type" value="Genomic_DNA"/>
</dbReference>
<accession>A0A4Y2BGR2</accession>
<gene>
    <name evidence="2" type="primary">SETMAR_136</name>
    <name evidence="2" type="ORF">AVEN_215496_1</name>
</gene>
<comment type="caution">
    <text evidence="2">The sequence shown here is derived from an EMBL/GenBank/DDBJ whole genome shotgun (WGS) entry which is preliminary data.</text>
</comment>
<sequence length="167" mass="19292">MAGLPFLISPLRFLLMTTRSTAFSLLSKQQQAEIRPTSIEVAWPVTGGLGVRVLNPDETYATDKYCKEIDEMNCKLQRVRPILIKRKDPFHLHNNPGAHVPQIILLKLNKLCYETQPQPSCSPDLLPTDCHFLKHLDHFLIKKFFNNQNAVLYVFQKFIDFRLEILS</sequence>
<dbReference type="GO" id="GO:0006303">
    <property type="term" value="P:double-strand break repair via nonhomologous end joining"/>
    <property type="evidence" value="ECO:0007669"/>
    <property type="project" value="TreeGrafter"/>
</dbReference>
<protein>
    <submittedName>
        <fullName evidence="2">Histone-lysine N-methyltransferase SETMAR</fullName>
    </submittedName>
</protein>
<feature type="signal peptide" evidence="1">
    <location>
        <begin position="1"/>
        <end position="22"/>
    </location>
</feature>
<name>A0A4Y2BGR2_ARAVE</name>
<keyword evidence="1" id="KW-0732">Signal</keyword>
<dbReference type="GO" id="GO:0000014">
    <property type="term" value="F:single-stranded DNA endodeoxyribonuclease activity"/>
    <property type="evidence" value="ECO:0007669"/>
    <property type="project" value="TreeGrafter"/>
</dbReference>
<organism evidence="2 3">
    <name type="scientific">Araneus ventricosus</name>
    <name type="common">Orbweaver spider</name>
    <name type="synonym">Epeira ventricosa</name>
    <dbReference type="NCBI Taxonomy" id="182803"/>
    <lineage>
        <taxon>Eukaryota</taxon>
        <taxon>Metazoa</taxon>
        <taxon>Ecdysozoa</taxon>
        <taxon>Arthropoda</taxon>
        <taxon>Chelicerata</taxon>
        <taxon>Arachnida</taxon>
        <taxon>Araneae</taxon>
        <taxon>Araneomorphae</taxon>
        <taxon>Entelegynae</taxon>
        <taxon>Araneoidea</taxon>
        <taxon>Araneidae</taxon>
        <taxon>Araneus</taxon>
    </lineage>
</organism>